<dbReference type="PANTHER" id="PTHR33273:SF4">
    <property type="entry name" value="ENDONUCLEASE_EXONUCLEASE_PHOSPHATASE DOMAIN-CONTAINING PROTEIN"/>
    <property type="match status" value="1"/>
</dbReference>
<protein>
    <submittedName>
        <fullName evidence="2">Exo endo phos 2 domain containing protein</fullName>
    </submittedName>
</protein>
<dbReference type="Gene3D" id="3.60.10.10">
    <property type="entry name" value="Endonuclease/exonuclease/phosphatase"/>
    <property type="match status" value="1"/>
</dbReference>
<organism evidence="2 3">
    <name type="scientific">Asbolus verrucosus</name>
    <name type="common">Desert ironclad beetle</name>
    <dbReference type="NCBI Taxonomy" id="1661398"/>
    <lineage>
        <taxon>Eukaryota</taxon>
        <taxon>Metazoa</taxon>
        <taxon>Ecdysozoa</taxon>
        <taxon>Arthropoda</taxon>
        <taxon>Hexapoda</taxon>
        <taxon>Insecta</taxon>
        <taxon>Pterygota</taxon>
        <taxon>Neoptera</taxon>
        <taxon>Endopterygota</taxon>
        <taxon>Coleoptera</taxon>
        <taxon>Polyphaga</taxon>
        <taxon>Cucujiformia</taxon>
        <taxon>Tenebrionidae</taxon>
        <taxon>Pimeliinae</taxon>
        <taxon>Asbolus</taxon>
    </lineage>
</organism>
<name>A0A482VES6_ASBVE</name>
<dbReference type="AlphaFoldDB" id="A0A482VES6"/>
<dbReference type="Proteomes" id="UP000292052">
    <property type="component" value="Unassembled WGS sequence"/>
</dbReference>
<gene>
    <name evidence="2" type="ORF">BDFB_012952</name>
</gene>
<dbReference type="PANTHER" id="PTHR33273">
    <property type="entry name" value="DOMAIN-CONTAINING PROTEIN, PUTATIVE-RELATED"/>
    <property type="match status" value="1"/>
</dbReference>
<dbReference type="Pfam" id="PF14529">
    <property type="entry name" value="Exo_endo_phos_2"/>
    <property type="match status" value="1"/>
</dbReference>
<proteinExistence type="predicted"/>
<dbReference type="EMBL" id="QDEB01108862">
    <property type="protein sequence ID" value="RZB73472.1"/>
    <property type="molecule type" value="Genomic_DNA"/>
</dbReference>
<dbReference type="SUPFAM" id="SSF56219">
    <property type="entry name" value="DNase I-like"/>
    <property type="match status" value="1"/>
</dbReference>
<comment type="caution">
    <text evidence="2">The sequence shown here is derived from an EMBL/GenBank/DDBJ whole genome shotgun (WGS) entry which is preliminary data.</text>
</comment>
<accession>A0A482VES6</accession>
<dbReference type="InterPro" id="IPR036691">
    <property type="entry name" value="Endo/exonu/phosph_ase_sf"/>
</dbReference>
<feature type="domain" description="Endonuclease/exonuclease/phosphatase" evidence="1">
    <location>
        <begin position="44"/>
        <end position="150"/>
    </location>
</feature>
<sequence>MSDGVTHAGGTALLIRRGIPFSEMNKLPATFFEKTAIRLSTTGILVVGIYNRPDNTITEKELRDLFNMGNKVIILGDTKAKHTRWGCNRPNPSKNYRDKHDIHLHFLENPTHYPANNSTPTTIDLLLTKNLHNFPKPMSLAKPNSDHNQVVVHIGNVQVDDVTKYITSYKNTN</sequence>
<dbReference type="GO" id="GO:0003824">
    <property type="term" value="F:catalytic activity"/>
    <property type="evidence" value="ECO:0007669"/>
    <property type="project" value="InterPro"/>
</dbReference>
<evidence type="ECO:0000313" key="3">
    <source>
        <dbReference type="Proteomes" id="UP000292052"/>
    </source>
</evidence>
<keyword evidence="3" id="KW-1185">Reference proteome</keyword>
<dbReference type="InterPro" id="IPR005135">
    <property type="entry name" value="Endo/exonuclease/phosphatase"/>
</dbReference>
<reference evidence="2 3" key="1">
    <citation type="submission" date="2017-03" db="EMBL/GenBank/DDBJ databases">
        <title>Genome of the blue death feigning beetle - Asbolus verrucosus.</title>
        <authorList>
            <person name="Rider S.D."/>
        </authorList>
    </citation>
    <scope>NUCLEOTIDE SEQUENCE [LARGE SCALE GENOMIC DNA]</scope>
    <source>
        <strain evidence="2">Butters</strain>
        <tissue evidence="2">Head and leg muscle</tissue>
    </source>
</reference>
<evidence type="ECO:0000259" key="1">
    <source>
        <dbReference type="Pfam" id="PF14529"/>
    </source>
</evidence>
<evidence type="ECO:0000313" key="2">
    <source>
        <dbReference type="EMBL" id="RZB73472.1"/>
    </source>
</evidence>
<dbReference type="OrthoDB" id="410155at2759"/>